<accession>A0A0J9EW45</accession>
<comment type="similarity">
    <text evidence="1 2">Belongs to the phD/YefM antitoxin family.</text>
</comment>
<proteinExistence type="inferred from homology"/>
<evidence type="ECO:0000256" key="1">
    <source>
        <dbReference type="ARBA" id="ARBA00009981"/>
    </source>
</evidence>
<dbReference type="InterPro" id="IPR006442">
    <property type="entry name" value="Antitoxin_Phd/YefM"/>
</dbReference>
<dbReference type="GeneID" id="93161940"/>
<dbReference type="RefSeq" id="WP_007860526.1">
    <property type="nucleotide sequence ID" value="NZ_KQ235877.1"/>
</dbReference>
<comment type="function">
    <text evidence="2">Antitoxin component of a type II toxin-antitoxin (TA) system.</text>
</comment>
<evidence type="ECO:0000313" key="4">
    <source>
        <dbReference type="Proteomes" id="UP000037392"/>
    </source>
</evidence>
<name>A0A0J9EW45_9FIRM</name>
<reference evidence="3 4" key="1">
    <citation type="submission" date="2011-04" db="EMBL/GenBank/DDBJ databases">
        <title>The Genome Sequence of Clostridium citroniae WAL-19142.</title>
        <authorList>
            <consortium name="The Broad Institute Genome Sequencing Platform"/>
            <person name="Earl A."/>
            <person name="Ward D."/>
            <person name="Feldgarden M."/>
            <person name="Gevers D."/>
            <person name="Warren Y.A."/>
            <person name="Tyrrell K.L."/>
            <person name="Citron D.M."/>
            <person name="Goldstein E.J."/>
            <person name="Daigneault M."/>
            <person name="Allen-Vercoe E."/>
            <person name="Young S.K."/>
            <person name="Zeng Q."/>
            <person name="Gargeya S."/>
            <person name="Fitzgerald M."/>
            <person name="Haas B."/>
            <person name="Abouelleil A."/>
            <person name="Alvarado L."/>
            <person name="Arachchi H.M."/>
            <person name="Berlin A."/>
            <person name="Brown A."/>
            <person name="Chapman S.B."/>
            <person name="Chen Z."/>
            <person name="Dunbar C."/>
            <person name="Freedman E."/>
            <person name="Gearin G."/>
            <person name="Gellesch M."/>
            <person name="Goldberg J."/>
            <person name="Griggs A."/>
            <person name="Gujja S."/>
            <person name="Heilman E.R."/>
            <person name="Heiman D."/>
            <person name="Howarth C."/>
            <person name="Larson L."/>
            <person name="Lui A."/>
            <person name="MacDonald P.J."/>
            <person name="Mehta T."/>
            <person name="Montmayeur A."/>
            <person name="Murphy C."/>
            <person name="Neiman D."/>
            <person name="Pearson M."/>
            <person name="Priest M."/>
            <person name="Roberts A."/>
            <person name="Saif S."/>
            <person name="Shea T."/>
            <person name="Shenoy N."/>
            <person name="Sisk P."/>
            <person name="Stolte C."/>
            <person name="Sykes S."/>
            <person name="White J."/>
            <person name="Yandava C."/>
            <person name="Wortman J."/>
            <person name="Nusbaum C."/>
            <person name="Birren B."/>
        </authorList>
    </citation>
    <scope>NUCLEOTIDE SEQUENCE [LARGE SCALE GENOMIC DNA]</scope>
    <source>
        <strain evidence="3 4">WAL-19142</strain>
    </source>
</reference>
<dbReference type="Pfam" id="PF02604">
    <property type="entry name" value="PhdYeFM_antitox"/>
    <property type="match status" value="1"/>
</dbReference>
<evidence type="ECO:0000256" key="2">
    <source>
        <dbReference type="RuleBase" id="RU362080"/>
    </source>
</evidence>
<dbReference type="EMBL" id="ADLK01000019">
    <property type="protein sequence ID" value="KMW20105.1"/>
    <property type="molecule type" value="Genomic_DNA"/>
</dbReference>
<organism evidence="3 4">
    <name type="scientific">[Clostridium] citroniae WAL-19142</name>
    <dbReference type="NCBI Taxonomy" id="742734"/>
    <lineage>
        <taxon>Bacteria</taxon>
        <taxon>Bacillati</taxon>
        <taxon>Bacillota</taxon>
        <taxon>Clostridia</taxon>
        <taxon>Lachnospirales</taxon>
        <taxon>Lachnospiraceae</taxon>
        <taxon>Enterocloster</taxon>
    </lineage>
</organism>
<dbReference type="AlphaFoldDB" id="A0A0J9EW45"/>
<dbReference type="SUPFAM" id="SSF143120">
    <property type="entry name" value="YefM-like"/>
    <property type="match status" value="1"/>
</dbReference>
<protein>
    <recommendedName>
        <fullName evidence="2">Antitoxin</fullName>
    </recommendedName>
</protein>
<gene>
    <name evidence="3" type="ORF">HMPREF9470_02120</name>
</gene>
<dbReference type="PATRIC" id="fig|742734.4.peg.2276"/>
<dbReference type="InterPro" id="IPR036165">
    <property type="entry name" value="YefM-like_sf"/>
</dbReference>
<dbReference type="OrthoDB" id="9797629at2"/>
<dbReference type="Proteomes" id="UP000037392">
    <property type="component" value="Unassembled WGS sequence"/>
</dbReference>
<evidence type="ECO:0000313" key="3">
    <source>
        <dbReference type="EMBL" id="KMW20105.1"/>
    </source>
</evidence>
<comment type="caution">
    <text evidence="3">The sequence shown here is derived from an EMBL/GenBank/DDBJ whole genome shotgun (WGS) entry which is preliminary data.</text>
</comment>
<sequence>MMVNTEALVAMTEANQNFSKVTHIVDENGLAVILKNNKPRYIVVDFEEYEAIKGIREAREKKLEMTADALIEENMEAFLELAK</sequence>